<protein>
    <submittedName>
        <fullName evidence="2">Uncharacterized protein</fullName>
    </submittedName>
</protein>
<dbReference type="AlphaFoldDB" id="A0A4X1V7G5"/>
<feature type="region of interest" description="Disordered" evidence="1">
    <location>
        <begin position="30"/>
        <end position="60"/>
    </location>
</feature>
<sequence>MMFYNRNELYSYSKFNIYKKLQQTNASTQNLPLHSDSLSPTQPLPSLQPPAGSPRRGNHIKGTFKETAPLIFPTTSSGLRRYQRIPLSGKLLVFQVFKNQENVFPRGPGNEALNSKLSAESYKIFLSEGKWLTRLSGTVRLYNSHPDCKLSTEKCKRTPDKLIRNCHCLIKAAGQFWKESFTPHLKFPQKRTQTHILKLST</sequence>
<evidence type="ECO:0000256" key="1">
    <source>
        <dbReference type="SAM" id="MobiDB-lite"/>
    </source>
</evidence>
<evidence type="ECO:0000313" key="2">
    <source>
        <dbReference type="Ensembl" id="ENSSSCP00070038793.1"/>
    </source>
</evidence>
<evidence type="ECO:0000313" key="3">
    <source>
        <dbReference type="Proteomes" id="UP000314985"/>
    </source>
</evidence>
<name>A0A4X1V7G5_PIG</name>
<feature type="compositionally biased region" description="Pro residues" evidence="1">
    <location>
        <begin position="42"/>
        <end position="52"/>
    </location>
</feature>
<dbReference type="Ensembl" id="ENSSSCT00070046009.1">
    <property type="protein sequence ID" value="ENSSSCP00070038793.1"/>
    <property type="gene ID" value="ENSSSCG00070023052.1"/>
</dbReference>
<proteinExistence type="predicted"/>
<reference evidence="2 3" key="1">
    <citation type="submission" date="2017-08" db="EMBL/GenBank/DDBJ databases">
        <title>USMARCv1.0.</title>
        <authorList>
            <person name="Hannum G.I."/>
            <person name="Koren S."/>
            <person name="Schroeder S.G."/>
            <person name="Chin S.C."/>
            <person name="Nonneman D.J."/>
            <person name="Becker S.A."/>
            <person name="Rosen B.D."/>
            <person name="Bickhart D.M."/>
            <person name="Putnam N.H."/>
            <person name="Green R.E."/>
            <person name="Tuggle C.K."/>
            <person name="Liu H."/>
            <person name="Rohrer G.A."/>
            <person name="Warr A."/>
            <person name="Hall R."/>
            <person name="Kim K."/>
            <person name="Hume D.A."/>
            <person name="Talbot R."/>
            <person name="Chow W."/>
            <person name="Howe K."/>
            <person name="Schwartz A.S."/>
            <person name="Watson M."/>
            <person name="Archibald A.L."/>
            <person name="Phillippy A.M."/>
            <person name="Smith T.P.L."/>
        </authorList>
    </citation>
    <scope>NUCLEOTIDE SEQUENCE [LARGE SCALE GENOMIC DNA]</scope>
</reference>
<reference evidence="2" key="2">
    <citation type="submission" date="2025-08" db="UniProtKB">
        <authorList>
            <consortium name="Ensembl"/>
        </authorList>
    </citation>
    <scope>IDENTIFICATION</scope>
</reference>
<accession>A0A4X1V7G5</accession>
<dbReference type="Proteomes" id="UP000314985">
    <property type="component" value="Chromosome 4"/>
</dbReference>
<organism evidence="2 3">
    <name type="scientific">Sus scrofa</name>
    <name type="common">Pig</name>
    <dbReference type="NCBI Taxonomy" id="9823"/>
    <lineage>
        <taxon>Eukaryota</taxon>
        <taxon>Metazoa</taxon>
        <taxon>Chordata</taxon>
        <taxon>Craniata</taxon>
        <taxon>Vertebrata</taxon>
        <taxon>Euteleostomi</taxon>
        <taxon>Mammalia</taxon>
        <taxon>Eutheria</taxon>
        <taxon>Laurasiatheria</taxon>
        <taxon>Artiodactyla</taxon>
        <taxon>Suina</taxon>
        <taxon>Suidae</taxon>
        <taxon>Sus</taxon>
    </lineage>
</organism>